<keyword evidence="2" id="KW-0472">Membrane</keyword>
<dbReference type="PANTHER" id="PTHR37451">
    <property type="entry name" value="MARVEL DOMAIN"/>
    <property type="match status" value="1"/>
</dbReference>
<proteinExistence type="predicted"/>
<evidence type="ECO:0008006" key="5">
    <source>
        <dbReference type="Google" id="ProtNLM"/>
    </source>
</evidence>
<organism evidence="3 4">
    <name type="scientific">Peltaster fructicola</name>
    <dbReference type="NCBI Taxonomy" id="286661"/>
    <lineage>
        <taxon>Eukaryota</taxon>
        <taxon>Fungi</taxon>
        <taxon>Dikarya</taxon>
        <taxon>Ascomycota</taxon>
        <taxon>Pezizomycotina</taxon>
        <taxon>Dothideomycetes</taxon>
        <taxon>Dothideomycetes incertae sedis</taxon>
        <taxon>Peltaster</taxon>
    </lineage>
</organism>
<reference evidence="3 4" key="1">
    <citation type="journal article" date="2016" name="Sci. Rep.">
        <title>Peltaster fructicola genome reveals evolution from an invasive phytopathogen to an ectophytic parasite.</title>
        <authorList>
            <person name="Xu C."/>
            <person name="Chen H."/>
            <person name="Gleason M.L."/>
            <person name="Xu J.R."/>
            <person name="Liu H."/>
            <person name="Zhang R."/>
            <person name="Sun G."/>
        </authorList>
    </citation>
    <scope>NUCLEOTIDE SEQUENCE [LARGE SCALE GENOMIC DNA]</scope>
    <source>
        <strain evidence="3 4">LNHT1506</strain>
    </source>
</reference>
<feature type="transmembrane region" description="Helical" evidence="2">
    <location>
        <begin position="81"/>
        <end position="101"/>
    </location>
</feature>
<dbReference type="PANTHER" id="PTHR37451:SF1">
    <property type="entry name" value="MARVEL DOMAIN-CONTAINING PROTEIN"/>
    <property type="match status" value="1"/>
</dbReference>
<feature type="compositionally biased region" description="Basic residues" evidence="1">
    <location>
        <begin position="196"/>
        <end position="208"/>
    </location>
</feature>
<keyword evidence="2" id="KW-0812">Transmembrane</keyword>
<name>A0A6H0XTP4_9PEZI</name>
<evidence type="ECO:0000256" key="2">
    <source>
        <dbReference type="SAM" id="Phobius"/>
    </source>
</evidence>
<dbReference type="OrthoDB" id="5342507at2759"/>
<gene>
    <name evidence="3" type="ORF">AMS68_003347</name>
</gene>
<dbReference type="Proteomes" id="UP000503462">
    <property type="component" value="Chromosome 2"/>
</dbReference>
<evidence type="ECO:0000313" key="3">
    <source>
        <dbReference type="EMBL" id="QIW97829.1"/>
    </source>
</evidence>
<keyword evidence="2" id="KW-1133">Transmembrane helix</keyword>
<feature type="transmembrane region" description="Helical" evidence="2">
    <location>
        <begin position="54"/>
        <end position="74"/>
    </location>
</feature>
<feature type="transmembrane region" description="Helical" evidence="2">
    <location>
        <begin position="12"/>
        <end position="34"/>
    </location>
</feature>
<sequence>MGLVKGGFLRLLQTVLYFICFCCAAVVLGIYSYFLAVQADRDEYIPTWQKAVEGLSGAAVLYTIFAVVLTCCLAGVSFFSFLGLVMDILFVGAFIAIAIMTRDGASSCSGYVNTPLGNGDVNSQAQGYGGGDNTNYTYAVKYYTACRLNTAAFAVSIIAIIFFLITAAMQIALARSHKKDKRFGPSPDNGYTSGPAKKRNFWTRKSKRNNLEKDAELGAATGTLAAPHHNHHTRASHDTATTAVGTGVAHDKYETAPAPVHGTHGGYYTQPTGTGANPYGYENTTAGNTYTTGTATNY</sequence>
<keyword evidence="4" id="KW-1185">Reference proteome</keyword>
<evidence type="ECO:0000256" key="1">
    <source>
        <dbReference type="SAM" id="MobiDB-lite"/>
    </source>
</evidence>
<feature type="region of interest" description="Disordered" evidence="1">
    <location>
        <begin position="179"/>
        <end position="210"/>
    </location>
</feature>
<dbReference type="EMBL" id="CP051140">
    <property type="protein sequence ID" value="QIW97829.1"/>
    <property type="molecule type" value="Genomic_DNA"/>
</dbReference>
<protein>
    <recommendedName>
        <fullName evidence="5">MARVEL domain-containing protein</fullName>
    </recommendedName>
</protein>
<evidence type="ECO:0000313" key="4">
    <source>
        <dbReference type="Proteomes" id="UP000503462"/>
    </source>
</evidence>
<feature type="transmembrane region" description="Helical" evidence="2">
    <location>
        <begin position="151"/>
        <end position="173"/>
    </location>
</feature>
<accession>A0A6H0XTP4</accession>
<dbReference type="AlphaFoldDB" id="A0A6H0XTP4"/>